<dbReference type="EMBL" id="BPLQ01002279">
    <property type="protein sequence ID" value="GIX90995.1"/>
    <property type="molecule type" value="Genomic_DNA"/>
</dbReference>
<comment type="caution">
    <text evidence="1">The sequence shown here is derived from an EMBL/GenBank/DDBJ whole genome shotgun (WGS) entry which is preliminary data.</text>
</comment>
<dbReference type="Proteomes" id="UP001054837">
    <property type="component" value="Unassembled WGS sequence"/>
</dbReference>
<gene>
    <name evidence="1" type="ORF">CDAR_521881</name>
</gene>
<accession>A0AAV4P4U5</accession>
<sequence>MDHKKDFFIIFVQYQTGIDQNLFSLRPSLFRQRILNGSRILNKERKNSVRLICCRKLKCKPENKKTNVDGSSETEHVCYTIARSSSASPGVRSLSFPNGMHISWTACSSG</sequence>
<protein>
    <recommendedName>
        <fullName evidence="3">Ycf15</fullName>
    </recommendedName>
</protein>
<organism evidence="1 2">
    <name type="scientific">Caerostris darwini</name>
    <dbReference type="NCBI Taxonomy" id="1538125"/>
    <lineage>
        <taxon>Eukaryota</taxon>
        <taxon>Metazoa</taxon>
        <taxon>Ecdysozoa</taxon>
        <taxon>Arthropoda</taxon>
        <taxon>Chelicerata</taxon>
        <taxon>Arachnida</taxon>
        <taxon>Araneae</taxon>
        <taxon>Araneomorphae</taxon>
        <taxon>Entelegynae</taxon>
        <taxon>Araneoidea</taxon>
        <taxon>Araneidae</taxon>
        <taxon>Caerostris</taxon>
    </lineage>
</organism>
<proteinExistence type="predicted"/>
<keyword evidence="2" id="KW-1185">Reference proteome</keyword>
<name>A0AAV4P4U5_9ARAC</name>
<evidence type="ECO:0000313" key="2">
    <source>
        <dbReference type="Proteomes" id="UP001054837"/>
    </source>
</evidence>
<dbReference type="AlphaFoldDB" id="A0AAV4P4U5"/>
<evidence type="ECO:0000313" key="1">
    <source>
        <dbReference type="EMBL" id="GIX90995.1"/>
    </source>
</evidence>
<reference evidence="1 2" key="1">
    <citation type="submission" date="2021-06" db="EMBL/GenBank/DDBJ databases">
        <title>Caerostris darwini draft genome.</title>
        <authorList>
            <person name="Kono N."/>
            <person name="Arakawa K."/>
        </authorList>
    </citation>
    <scope>NUCLEOTIDE SEQUENCE [LARGE SCALE GENOMIC DNA]</scope>
</reference>
<evidence type="ECO:0008006" key="3">
    <source>
        <dbReference type="Google" id="ProtNLM"/>
    </source>
</evidence>